<dbReference type="InterPro" id="IPR005467">
    <property type="entry name" value="His_kinase_dom"/>
</dbReference>
<comment type="catalytic activity">
    <reaction evidence="1">
        <text>ATP + protein L-histidine = ADP + protein N-phospho-L-histidine.</text>
        <dbReference type="EC" id="2.7.13.3"/>
    </reaction>
</comment>
<evidence type="ECO:0000259" key="13">
    <source>
        <dbReference type="PROSITE" id="PS50109"/>
    </source>
</evidence>
<feature type="transmembrane region" description="Helical" evidence="12">
    <location>
        <begin position="12"/>
        <end position="30"/>
    </location>
</feature>
<dbReference type="GO" id="GO:0004721">
    <property type="term" value="F:phosphoprotein phosphatase activity"/>
    <property type="evidence" value="ECO:0007669"/>
    <property type="project" value="TreeGrafter"/>
</dbReference>
<dbReference type="STRING" id="1121298.SAMN05444401_0122"/>
<protein>
    <recommendedName>
        <fullName evidence="3">histidine kinase</fullName>
        <ecNumber evidence="3">2.7.13.3</ecNumber>
    </recommendedName>
</protein>
<dbReference type="PANTHER" id="PTHR45453">
    <property type="entry name" value="PHOSPHATE REGULON SENSOR PROTEIN PHOR"/>
    <property type="match status" value="1"/>
</dbReference>
<sequence>MNALEYFKDKEIFIATNLIVLFFTSTLLRALRVDTYAIIFTVILNFLASLSYYIYDYYNKKKYYGKVYNTLDSLDKKYLISQLIDEGDFLEGKVLYDILTQTDKSMNDEIARFVNDKQEYKEYIELWVHEVKTPIAATKLLIENNKSKVTDSILEEVEKLENYIEQALFYSRSSEVEKDYIIKKISLKDSISSVIIRNSNALIEKGIKVSIEDCDRDIYCDKKWLEFILHQIVGNSIKYMNKEKRSLKLTCEEIEQGLILHIIDNGVGMNEKALEKAFDKGFTGDNGRVFKESTGIGLYLCKKLCAKLGLSISIQSKENQGTQVSLLFPKNNMYTFE</sequence>
<reference evidence="14 15" key="1">
    <citation type="submission" date="2016-11" db="EMBL/GenBank/DDBJ databases">
        <authorList>
            <person name="Jaros S."/>
            <person name="Januszkiewicz K."/>
            <person name="Wedrychowicz H."/>
        </authorList>
    </citation>
    <scope>NUCLEOTIDE SEQUENCE [LARGE SCALE GENOMIC DNA]</scope>
    <source>
        <strain evidence="14 15">DSM 21864</strain>
    </source>
</reference>
<gene>
    <name evidence="14" type="ORF">SAMN05444401_0122</name>
</gene>
<dbReference type="AlphaFoldDB" id="A0A1M6N760"/>
<dbReference type="PRINTS" id="PR00344">
    <property type="entry name" value="BCTRLSENSOR"/>
</dbReference>
<keyword evidence="7 12" id="KW-0812">Transmembrane</keyword>
<dbReference type="EC" id="2.7.13.3" evidence="3"/>
<evidence type="ECO:0000256" key="11">
    <source>
        <dbReference type="ARBA" id="ARBA00023136"/>
    </source>
</evidence>
<keyword evidence="11 12" id="KW-0472">Membrane</keyword>
<dbReference type="RefSeq" id="WP_073011760.1">
    <property type="nucleotide sequence ID" value="NZ_FQZO01000010.1"/>
</dbReference>
<dbReference type="PANTHER" id="PTHR45453:SF2">
    <property type="entry name" value="HISTIDINE KINASE"/>
    <property type="match status" value="1"/>
</dbReference>
<dbReference type="Gene3D" id="3.30.565.10">
    <property type="entry name" value="Histidine kinase-like ATPase, C-terminal domain"/>
    <property type="match status" value="1"/>
</dbReference>
<organism evidence="14 15">
    <name type="scientific">Clostridium amylolyticum</name>
    <dbReference type="NCBI Taxonomy" id="1121298"/>
    <lineage>
        <taxon>Bacteria</taxon>
        <taxon>Bacillati</taxon>
        <taxon>Bacillota</taxon>
        <taxon>Clostridia</taxon>
        <taxon>Eubacteriales</taxon>
        <taxon>Clostridiaceae</taxon>
        <taxon>Clostridium</taxon>
    </lineage>
</organism>
<dbReference type="Proteomes" id="UP000184080">
    <property type="component" value="Unassembled WGS sequence"/>
</dbReference>
<dbReference type="InterPro" id="IPR050351">
    <property type="entry name" value="BphY/WalK/GraS-like"/>
</dbReference>
<name>A0A1M6N760_9CLOT</name>
<evidence type="ECO:0000256" key="8">
    <source>
        <dbReference type="ARBA" id="ARBA00022777"/>
    </source>
</evidence>
<feature type="transmembrane region" description="Helical" evidence="12">
    <location>
        <begin position="36"/>
        <end position="55"/>
    </location>
</feature>
<dbReference type="EMBL" id="FQZO01000010">
    <property type="protein sequence ID" value="SHJ91560.1"/>
    <property type="molecule type" value="Genomic_DNA"/>
</dbReference>
<dbReference type="InterPro" id="IPR003594">
    <property type="entry name" value="HATPase_dom"/>
</dbReference>
<dbReference type="SUPFAM" id="SSF47384">
    <property type="entry name" value="Homodimeric domain of signal transducing histidine kinase"/>
    <property type="match status" value="1"/>
</dbReference>
<keyword evidence="15" id="KW-1185">Reference proteome</keyword>
<dbReference type="InterPro" id="IPR036097">
    <property type="entry name" value="HisK_dim/P_sf"/>
</dbReference>
<dbReference type="CDD" id="cd00082">
    <property type="entry name" value="HisKA"/>
    <property type="match status" value="1"/>
</dbReference>
<evidence type="ECO:0000256" key="7">
    <source>
        <dbReference type="ARBA" id="ARBA00022692"/>
    </source>
</evidence>
<keyword evidence="4" id="KW-1003">Cell membrane</keyword>
<dbReference type="SMART" id="SM00387">
    <property type="entry name" value="HATPase_c"/>
    <property type="match status" value="1"/>
</dbReference>
<dbReference type="PROSITE" id="PS50109">
    <property type="entry name" value="HIS_KIN"/>
    <property type="match status" value="1"/>
</dbReference>
<evidence type="ECO:0000256" key="4">
    <source>
        <dbReference type="ARBA" id="ARBA00022475"/>
    </source>
</evidence>
<dbReference type="Pfam" id="PF02518">
    <property type="entry name" value="HATPase_c"/>
    <property type="match status" value="1"/>
</dbReference>
<evidence type="ECO:0000256" key="6">
    <source>
        <dbReference type="ARBA" id="ARBA00022679"/>
    </source>
</evidence>
<dbReference type="SUPFAM" id="SSF55874">
    <property type="entry name" value="ATPase domain of HSP90 chaperone/DNA topoisomerase II/histidine kinase"/>
    <property type="match status" value="1"/>
</dbReference>
<dbReference type="InterPro" id="IPR003661">
    <property type="entry name" value="HisK_dim/P_dom"/>
</dbReference>
<evidence type="ECO:0000256" key="5">
    <source>
        <dbReference type="ARBA" id="ARBA00022553"/>
    </source>
</evidence>
<dbReference type="GO" id="GO:0005886">
    <property type="term" value="C:plasma membrane"/>
    <property type="evidence" value="ECO:0007669"/>
    <property type="project" value="UniProtKB-SubCell"/>
</dbReference>
<keyword evidence="5" id="KW-0597">Phosphoprotein</keyword>
<dbReference type="GO" id="GO:0000155">
    <property type="term" value="F:phosphorelay sensor kinase activity"/>
    <property type="evidence" value="ECO:0007669"/>
    <property type="project" value="InterPro"/>
</dbReference>
<keyword evidence="9 12" id="KW-1133">Transmembrane helix</keyword>
<keyword evidence="6" id="KW-0808">Transferase</keyword>
<accession>A0A1M6N760</accession>
<evidence type="ECO:0000313" key="14">
    <source>
        <dbReference type="EMBL" id="SHJ91560.1"/>
    </source>
</evidence>
<dbReference type="GO" id="GO:0016036">
    <property type="term" value="P:cellular response to phosphate starvation"/>
    <property type="evidence" value="ECO:0007669"/>
    <property type="project" value="TreeGrafter"/>
</dbReference>
<evidence type="ECO:0000256" key="1">
    <source>
        <dbReference type="ARBA" id="ARBA00000085"/>
    </source>
</evidence>
<dbReference type="InterPro" id="IPR036890">
    <property type="entry name" value="HATPase_C_sf"/>
</dbReference>
<proteinExistence type="predicted"/>
<feature type="domain" description="Histidine kinase" evidence="13">
    <location>
        <begin position="126"/>
        <end position="332"/>
    </location>
</feature>
<evidence type="ECO:0000256" key="12">
    <source>
        <dbReference type="SAM" id="Phobius"/>
    </source>
</evidence>
<dbReference type="OrthoDB" id="9780487at2"/>
<evidence type="ECO:0000313" key="15">
    <source>
        <dbReference type="Proteomes" id="UP000184080"/>
    </source>
</evidence>
<evidence type="ECO:0000256" key="2">
    <source>
        <dbReference type="ARBA" id="ARBA00004651"/>
    </source>
</evidence>
<keyword evidence="8" id="KW-0418">Kinase</keyword>
<keyword evidence="10" id="KW-0902">Two-component regulatory system</keyword>
<comment type="subcellular location">
    <subcellularLocation>
        <location evidence="2">Cell membrane</location>
        <topology evidence="2">Multi-pass membrane protein</topology>
    </subcellularLocation>
</comment>
<dbReference type="InterPro" id="IPR004358">
    <property type="entry name" value="Sig_transdc_His_kin-like_C"/>
</dbReference>
<evidence type="ECO:0000256" key="3">
    <source>
        <dbReference type="ARBA" id="ARBA00012438"/>
    </source>
</evidence>
<evidence type="ECO:0000256" key="9">
    <source>
        <dbReference type="ARBA" id="ARBA00022989"/>
    </source>
</evidence>
<evidence type="ECO:0000256" key="10">
    <source>
        <dbReference type="ARBA" id="ARBA00023012"/>
    </source>
</evidence>